<dbReference type="InterPro" id="IPR043429">
    <property type="entry name" value="ArtM/GltK/GlnP/TcyL/YhdX-like"/>
</dbReference>
<evidence type="ECO:0000256" key="3">
    <source>
        <dbReference type="ARBA" id="ARBA00022475"/>
    </source>
</evidence>
<evidence type="ECO:0000256" key="1">
    <source>
        <dbReference type="ARBA" id="ARBA00004651"/>
    </source>
</evidence>
<protein>
    <submittedName>
        <fullName evidence="10">Amino acid ABC transporter permease</fullName>
    </submittedName>
</protein>
<dbReference type="PANTHER" id="PTHR30614">
    <property type="entry name" value="MEMBRANE COMPONENT OF AMINO ACID ABC TRANSPORTER"/>
    <property type="match status" value="1"/>
</dbReference>
<feature type="transmembrane region" description="Helical" evidence="8">
    <location>
        <begin position="25"/>
        <end position="45"/>
    </location>
</feature>
<accession>A0A7J2U5L8</accession>
<dbReference type="InterPro" id="IPR000515">
    <property type="entry name" value="MetI-like"/>
</dbReference>
<feature type="transmembrane region" description="Helical" evidence="8">
    <location>
        <begin position="57"/>
        <end position="80"/>
    </location>
</feature>
<dbReference type="InterPro" id="IPR035906">
    <property type="entry name" value="MetI-like_sf"/>
</dbReference>
<dbReference type="Pfam" id="PF00528">
    <property type="entry name" value="BPD_transp_1"/>
    <property type="match status" value="1"/>
</dbReference>
<dbReference type="PANTHER" id="PTHR30614:SF0">
    <property type="entry name" value="L-CYSTINE TRANSPORT SYSTEM PERMEASE PROTEIN TCYL"/>
    <property type="match status" value="1"/>
</dbReference>
<name>A0A7J2U5L8_9CREN</name>
<dbReference type="GO" id="GO:0043190">
    <property type="term" value="C:ATP-binding cassette (ABC) transporter complex"/>
    <property type="evidence" value="ECO:0007669"/>
    <property type="project" value="InterPro"/>
</dbReference>
<organism evidence="10">
    <name type="scientific">Ignisphaera aggregans</name>
    <dbReference type="NCBI Taxonomy" id="334771"/>
    <lineage>
        <taxon>Archaea</taxon>
        <taxon>Thermoproteota</taxon>
        <taxon>Thermoprotei</taxon>
        <taxon>Desulfurococcales</taxon>
        <taxon>Desulfurococcaceae</taxon>
        <taxon>Ignisphaera</taxon>
    </lineage>
</organism>
<evidence type="ECO:0000256" key="8">
    <source>
        <dbReference type="RuleBase" id="RU363032"/>
    </source>
</evidence>
<evidence type="ECO:0000313" key="10">
    <source>
        <dbReference type="EMBL" id="HEM68088.1"/>
    </source>
</evidence>
<dbReference type="CDD" id="cd06261">
    <property type="entry name" value="TM_PBP2"/>
    <property type="match status" value="1"/>
</dbReference>
<comment type="similarity">
    <text evidence="8">Belongs to the binding-protein-dependent transport system permease family.</text>
</comment>
<evidence type="ECO:0000256" key="5">
    <source>
        <dbReference type="ARBA" id="ARBA00022970"/>
    </source>
</evidence>
<keyword evidence="7 8" id="KW-0472">Membrane</keyword>
<dbReference type="GO" id="GO:0022857">
    <property type="term" value="F:transmembrane transporter activity"/>
    <property type="evidence" value="ECO:0007669"/>
    <property type="project" value="InterPro"/>
</dbReference>
<keyword evidence="3" id="KW-1003">Cell membrane</keyword>
<dbReference type="SUPFAM" id="SSF161098">
    <property type="entry name" value="MetI-like"/>
    <property type="match status" value="1"/>
</dbReference>
<feature type="domain" description="ABC transmembrane type-1" evidence="9">
    <location>
        <begin position="21"/>
        <end position="209"/>
    </location>
</feature>
<evidence type="ECO:0000256" key="2">
    <source>
        <dbReference type="ARBA" id="ARBA00022448"/>
    </source>
</evidence>
<keyword evidence="5" id="KW-0029">Amino-acid transport</keyword>
<evidence type="ECO:0000256" key="6">
    <source>
        <dbReference type="ARBA" id="ARBA00022989"/>
    </source>
</evidence>
<keyword evidence="6 8" id="KW-1133">Transmembrane helix</keyword>
<proteinExistence type="inferred from homology"/>
<dbReference type="Gene3D" id="1.10.3720.10">
    <property type="entry name" value="MetI-like"/>
    <property type="match status" value="1"/>
</dbReference>
<dbReference type="InterPro" id="IPR010065">
    <property type="entry name" value="AA_ABC_transptr_permease_3TM"/>
</dbReference>
<dbReference type="AlphaFoldDB" id="A0A7J2U5L8"/>
<keyword evidence="4 8" id="KW-0812">Transmembrane</keyword>
<comment type="subcellular location">
    <subcellularLocation>
        <location evidence="1 8">Cell membrane</location>
        <topology evidence="1 8">Multi-pass membrane protein</topology>
    </subcellularLocation>
</comment>
<gene>
    <name evidence="10" type="ORF">ENO26_11130</name>
</gene>
<sequence>MLISELLYIISKYGPLLLEGLKTTFIITLISYFIGFVGGISIAITRTFLHKALKVFAHIYVELFRGTPMLVQLFFVYYALPEMGIRFDPILSSIIAIGLNSAAYQSEYIRSALSSIPYAEIEAAYSIGLTRFGAMLYIALPQAVRIAIPTLTNEAIYLFKYSSIAYFVTAPELMYMGKLVATQTFLYVEVYTVLAIIYVIFSIVLSGIARYIEKKLQIPGYIV</sequence>
<comment type="caution">
    <text evidence="10">The sequence shown here is derived from an EMBL/GenBank/DDBJ whole genome shotgun (WGS) entry which is preliminary data.</text>
</comment>
<reference evidence="10" key="1">
    <citation type="journal article" date="2020" name="mSystems">
        <title>Genome- and Community-Level Interaction Insights into Carbon Utilization and Element Cycling Functions of Hydrothermarchaeota in Hydrothermal Sediment.</title>
        <authorList>
            <person name="Zhou Z."/>
            <person name="Liu Y."/>
            <person name="Xu W."/>
            <person name="Pan J."/>
            <person name="Luo Z.H."/>
            <person name="Li M."/>
        </authorList>
    </citation>
    <scope>NUCLEOTIDE SEQUENCE [LARGE SCALE GENOMIC DNA]</scope>
    <source>
        <strain evidence="10">SpSt-125</strain>
    </source>
</reference>
<evidence type="ECO:0000256" key="7">
    <source>
        <dbReference type="ARBA" id="ARBA00023136"/>
    </source>
</evidence>
<evidence type="ECO:0000259" key="9">
    <source>
        <dbReference type="PROSITE" id="PS50928"/>
    </source>
</evidence>
<keyword evidence="2 8" id="KW-0813">Transport</keyword>
<dbReference type="GO" id="GO:0006865">
    <property type="term" value="P:amino acid transport"/>
    <property type="evidence" value="ECO:0007669"/>
    <property type="project" value="UniProtKB-KW"/>
</dbReference>
<dbReference type="PROSITE" id="PS50928">
    <property type="entry name" value="ABC_TM1"/>
    <property type="match status" value="1"/>
</dbReference>
<feature type="transmembrane region" description="Helical" evidence="8">
    <location>
        <begin position="184"/>
        <end position="208"/>
    </location>
</feature>
<dbReference type="EMBL" id="DSEU01000079">
    <property type="protein sequence ID" value="HEM68088.1"/>
    <property type="molecule type" value="Genomic_DNA"/>
</dbReference>
<evidence type="ECO:0000256" key="4">
    <source>
        <dbReference type="ARBA" id="ARBA00022692"/>
    </source>
</evidence>
<dbReference type="NCBIfam" id="TIGR01726">
    <property type="entry name" value="HEQRo_perm_3TM"/>
    <property type="match status" value="1"/>
</dbReference>